<dbReference type="InterPro" id="IPR049366">
    <property type="entry name" value="RGL11_C"/>
</dbReference>
<dbReference type="CDD" id="cd00161">
    <property type="entry name" value="beta-trefoil_Ricin-like"/>
    <property type="match status" value="1"/>
</dbReference>
<dbReference type="Pfam" id="PF14200">
    <property type="entry name" value="RicinB_lectin_2"/>
    <property type="match status" value="2"/>
</dbReference>
<dbReference type="SUPFAM" id="SSF69318">
    <property type="entry name" value="Integrin alpha N-terminal domain"/>
    <property type="match status" value="1"/>
</dbReference>
<dbReference type="Pfam" id="PF18370">
    <property type="entry name" value="RGI_lyase"/>
    <property type="match status" value="1"/>
</dbReference>
<feature type="signal peptide" evidence="1">
    <location>
        <begin position="1"/>
        <end position="24"/>
    </location>
</feature>
<protein>
    <submittedName>
        <fullName evidence="3">RICIN domain-containing protein</fullName>
    </submittedName>
</protein>
<gene>
    <name evidence="3" type="ORF">JL102_05395</name>
</gene>
<dbReference type="Pfam" id="PF18962">
    <property type="entry name" value="Por_Secre_tail"/>
    <property type="match status" value="1"/>
</dbReference>
<organism evidence="3 4">
    <name type="scientific">Fulvivirga sediminis</name>
    <dbReference type="NCBI Taxonomy" id="2803949"/>
    <lineage>
        <taxon>Bacteria</taxon>
        <taxon>Pseudomonadati</taxon>
        <taxon>Bacteroidota</taxon>
        <taxon>Cytophagia</taxon>
        <taxon>Cytophagales</taxon>
        <taxon>Fulvivirgaceae</taxon>
        <taxon>Fulvivirga</taxon>
    </lineage>
</organism>
<dbReference type="Proteomes" id="UP000659388">
    <property type="component" value="Unassembled WGS sequence"/>
</dbReference>
<name>A0A937JZT3_9BACT</name>
<dbReference type="AlphaFoldDB" id="A0A937JZT3"/>
<dbReference type="InterPro" id="IPR013783">
    <property type="entry name" value="Ig-like_fold"/>
</dbReference>
<keyword evidence="1" id="KW-0732">Signal</keyword>
<keyword evidence="4" id="KW-1185">Reference proteome</keyword>
<dbReference type="InterPro" id="IPR000772">
    <property type="entry name" value="Ricin_B_lectin"/>
</dbReference>
<feature type="domain" description="Ricin B lectin" evidence="2">
    <location>
        <begin position="721"/>
        <end position="858"/>
    </location>
</feature>
<dbReference type="SUPFAM" id="SSF50370">
    <property type="entry name" value="Ricin B-like lectins"/>
    <property type="match status" value="1"/>
</dbReference>
<evidence type="ECO:0000313" key="4">
    <source>
        <dbReference type="Proteomes" id="UP000659388"/>
    </source>
</evidence>
<dbReference type="InterPro" id="IPR041624">
    <property type="entry name" value="RGI_lyase"/>
</dbReference>
<dbReference type="EMBL" id="JAESIY010000002">
    <property type="protein sequence ID" value="MBL3655556.1"/>
    <property type="molecule type" value="Genomic_DNA"/>
</dbReference>
<dbReference type="Gene3D" id="2.60.40.10">
    <property type="entry name" value="Immunoglobulins"/>
    <property type="match status" value="2"/>
</dbReference>
<dbReference type="SMART" id="SM00458">
    <property type="entry name" value="RICIN"/>
    <property type="match status" value="1"/>
</dbReference>
<dbReference type="InterPro" id="IPR035992">
    <property type="entry name" value="Ricin_B-like_lectins"/>
</dbReference>
<dbReference type="Gene3D" id="2.80.10.50">
    <property type="match status" value="2"/>
</dbReference>
<dbReference type="NCBIfam" id="TIGR04183">
    <property type="entry name" value="Por_Secre_tail"/>
    <property type="match status" value="1"/>
</dbReference>
<sequence length="956" mass="104823">MKLKLFNFIVLVGLFLANANNIHAQRYMENLNRGTVAVRTSSNQVLVSWRILGTEYSQGATYNLYRGSSLIASGLNVSNYVDVTSANATYRVAAVINGSEQGLSTPVSTLTNQYFNIPVRPINGGYSAYNINDASVGDLDGDGDYEIVIKRLANDATPSSTNYHYLEAYEMDGTLLWAINLGPNICNPVEVNFLVYDFDNDGRAEVATRTSDGMIDGTGRNIGDRDGDGRVSYRSTMVLNSSYYRVDGPDYISIFDGQSGREIDWDWYINREPMEQWGLPGMNDSQLGHRATKCMWAVAYLDGVKPSFVISRGIYHRIKMEAWDFSSGSLSKKWAWDSNPNGGATAYTGQGFHNLAAGDIDGDGRDEIIYGSMAVSEYGQGIYSTRHGHGDAGHLADINPNFPGLEFFSCLEGANGSSVPGLSLRSASNGYIQWSLPATGDIGRCMAADIDKNHFGMEIWGSEGSGVYSCTGARISSNQPTSAGGGRTYNFGVWWDGDVQRELLDRMVITKWNSSSQGTDRVATLYNVTPITDNNGTKSNPSLMADILGDWREEVIYPSSDQTHMVVFVTPHSTSQRMYTLMHDPNYRSAIAWQNNSYNQPPNLGFYFGGGMSTPPNPNIVLVGRTERTMSLNASAGNGAVNLNWTTNFTPSSSIQVMRDTDPDPAGRVRVGIVWGDNSYTDTDVSNGTTYYYWLKTYDESGNEISVGPKSATPFAGGVANGTYAIISKSSGKAMDVYDWSTSAGGNISQWEYWEGACQFFNLAKQTDGYYTIVSDYSGLSLEIADASTENGGNLQQWYNNGHPCQSFQFQLMSDGYYKIINKNSGMCLDLAGSDTQNGANIAQWTCHDNDNQRWELIPVSSNQSARTAAFSKNNEKAAGFMLYPNPSNNGHFIIQAGDSNHKIQSVEVYNMLGELVYHIQADDEPISVNTQLPKGSYIITINDGNAIVNEKLIVE</sequence>
<proteinExistence type="predicted"/>
<comment type="caution">
    <text evidence="3">The sequence shown here is derived from an EMBL/GenBank/DDBJ whole genome shotgun (WGS) entry which is preliminary data.</text>
</comment>
<evidence type="ECO:0000256" key="1">
    <source>
        <dbReference type="SAM" id="SignalP"/>
    </source>
</evidence>
<dbReference type="InterPro" id="IPR034641">
    <property type="entry name" value="RGL11"/>
</dbReference>
<feature type="chain" id="PRO_5037115679" evidence="1">
    <location>
        <begin position="25"/>
        <end position="956"/>
    </location>
</feature>
<evidence type="ECO:0000313" key="3">
    <source>
        <dbReference type="EMBL" id="MBL3655556.1"/>
    </source>
</evidence>
<dbReference type="PANTHER" id="PTHR43118:SF1">
    <property type="entry name" value="RHAMNOGALACTURONAN LYASE (EUROFUNG)"/>
    <property type="match status" value="1"/>
</dbReference>
<accession>A0A937JZT3</accession>
<dbReference type="RefSeq" id="WP_202243221.1">
    <property type="nucleotide sequence ID" value="NZ_JAESIY010000002.1"/>
</dbReference>
<dbReference type="Pfam" id="PF21348">
    <property type="entry name" value="RGL11_C"/>
    <property type="match status" value="1"/>
</dbReference>
<dbReference type="InterPro" id="IPR026444">
    <property type="entry name" value="Secre_tail"/>
</dbReference>
<dbReference type="PANTHER" id="PTHR43118">
    <property type="entry name" value="RHAMNOGALACTURONAN LYASE (EUROFUNG)"/>
    <property type="match status" value="1"/>
</dbReference>
<evidence type="ECO:0000259" key="2">
    <source>
        <dbReference type="SMART" id="SM00458"/>
    </source>
</evidence>
<dbReference type="InterPro" id="IPR028994">
    <property type="entry name" value="Integrin_alpha_N"/>
</dbReference>
<reference evidence="3" key="1">
    <citation type="submission" date="2021-01" db="EMBL/GenBank/DDBJ databases">
        <title>Fulvivirga kasyanovii gen. nov., sp nov., a novel member of the phylum Bacteroidetes isolated from seawater in a mussel farm.</title>
        <authorList>
            <person name="Zhao L.-H."/>
            <person name="Wang Z.-J."/>
        </authorList>
    </citation>
    <scope>NUCLEOTIDE SEQUENCE</scope>
    <source>
        <strain evidence="3">2943</strain>
    </source>
</reference>
<dbReference type="PROSITE" id="PS50231">
    <property type="entry name" value="RICIN_B_LECTIN"/>
    <property type="match status" value="1"/>
</dbReference>